<dbReference type="Pfam" id="PF14689">
    <property type="entry name" value="SPOB_a"/>
    <property type="match status" value="1"/>
</dbReference>
<gene>
    <name evidence="5" type="ORF">G4D63_08495</name>
</gene>
<evidence type="ECO:0000256" key="2">
    <source>
        <dbReference type="ARBA" id="ARBA00022679"/>
    </source>
</evidence>
<dbReference type="GO" id="GO:0000155">
    <property type="term" value="F:phosphorelay sensor kinase activity"/>
    <property type="evidence" value="ECO:0007669"/>
    <property type="project" value="InterPro"/>
</dbReference>
<evidence type="ECO:0000313" key="6">
    <source>
        <dbReference type="Proteomes" id="UP000481043"/>
    </source>
</evidence>
<dbReference type="SUPFAM" id="SSF55890">
    <property type="entry name" value="Sporulation response regulatory protein Spo0B"/>
    <property type="match status" value="1"/>
</dbReference>
<name>A0A6M0Q664_9BACI</name>
<dbReference type="InterPro" id="IPR016122">
    <property type="entry name" value="SpoOB_C"/>
</dbReference>
<reference evidence="5 6" key="1">
    <citation type="submission" date="2020-02" db="EMBL/GenBank/DDBJ databases">
        <title>Bacillus aquiflavi sp. nov., isolated from yellow water of strong flavor Chinese baijiu in Yibin region of China.</title>
        <authorList>
            <person name="Xie J."/>
        </authorList>
    </citation>
    <scope>NUCLEOTIDE SEQUENCE [LARGE SCALE GENOMIC DNA]</scope>
    <source>
        <strain evidence="5 6">SA4</strain>
    </source>
</reference>
<keyword evidence="6" id="KW-1185">Reference proteome</keyword>
<accession>A0A6M0Q664</accession>
<dbReference type="AlphaFoldDB" id="A0A6M0Q664"/>
<dbReference type="RefSeq" id="WP_163179211.1">
    <property type="nucleotide sequence ID" value="NZ_JAAIWM010000002.1"/>
</dbReference>
<protein>
    <submittedName>
        <fullName evidence="5">Sporulation protein</fullName>
    </submittedName>
</protein>
<evidence type="ECO:0000313" key="5">
    <source>
        <dbReference type="EMBL" id="NEY71784.1"/>
    </source>
</evidence>
<dbReference type="Pfam" id="PF14682">
    <property type="entry name" value="SPOB_ab"/>
    <property type="match status" value="1"/>
</dbReference>
<dbReference type="Gene3D" id="1.10.287.130">
    <property type="match status" value="1"/>
</dbReference>
<dbReference type="Proteomes" id="UP000481043">
    <property type="component" value="Unassembled WGS sequence"/>
</dbReference>
<keyword evidence="2" id="KW-0808">Transferase</keyword>
<dbReference type="InterPro" id="IPR039506">
    <property type="entry name" value="SPOB_a"/>
</dbReference>
<keyword evidence="3" id="KW-0418">Kinase</keyword>
<dbReference type="Gene3D" id="3.30.565.30">
    <property type="entry name" value="Sporulation initiation phosphotransferase B (SpoOB), C-terminal domain"/>
    <property type="match status" value="1"/>
</dbReference>
<dbReference type="InterPro" id="IPR037100">
    <property type="entry name" value="Spo0B_C_sf"/>
</dbReference>
<evidence type="ECO:0000256" key="1">
    <source>
        <dbReference type="ARBA" id="ARBA00022553"/>
    </source>
</evidence>
<dbReference type="InterPro" id="IPR016120">
    <property type="entry name" value="Sig_transdc_His_kin_SpoOB"/>
</dbReference>
<evidence type="ECO:0000259" key="4">
    <source>
        <dbReference type="SMART" id="SM01317"/>
    </source>
</evidence>
<evidence type="ECO:0000256" key="3">
    <source>
        <dbReference type="ARBA" id="ARBA00022777"/>
    </source>
</evidence>
<dbReference type="EMBL" id="JAAIWM010000002">
    <property type="protein sequence ID" value="NEY71784.1"/>
    <property type="molecule type" value="Genomic_DNA"/>
</dbReference>
<comment type="caution">
    <text evidence="5">The sequence shown here is derived from an EMBL/GenBank/DDBJ whole genome shotgun (WGS) entry which is preliminary data.</text>
</comment>
<dbReference type="SMART" id="SM01317">
    <property type="entry name" value="SPOB_ab"/>
    <property type="match status" value="1"/>
</dbReference>
<feature type="domain" description="Sporulation initiation phosphotransferase B C-terminal" evidence="4">
    <location>
        <begin position="60"/>
        <end position="174"/>
    </location>
</feature>
<proteinExistence type="predicted"/>
<sequence length="181" mass="21334">MNEKDWTIVDILRHSRHDWLNKLQLIKGNLALDRTDRVKEIIEEIVIETQNEAKLTNLQLPQLAGYLLTYNWDSHHFYLEFEVLGHTYNLEKYDELIKDWCEKFFTVLDQSVRNIGENHLSISIHPTETEVRFFFDFSGIITDTGSLSEWLKSSYGDEAIRITEVNVNEQELTVELQVICD</sequence>
<keyword evidence="1" id="KW-0597">Phosphoprotein</keyword>
<organism evidence="5 6">
    <name type="scientific">Bacillus mesophilus</name>
    <dbReference type="NCBI Taxonomy" id="1808955"/>
    <lineage>
        <taxon>Bacteria</taxon>
        <taxon>Bacillati</taxon>
        <taxon>Bacillota</taxon>
        <taxon>Bacilli</taxon>
        <taxon>Bacillales</taxon>
        <taxon>Bacillaceae</taxon>
        <taxon>Bacillus</taxon>
    </lineage>
</organism>